<feature type="transmembrane region" description="Helical" evidence="1">
    <location>
        <begin position="178"/>
        <end position="201"/>
    </location>
</feature>
<evidence type="ECO:0008006" key="4">
    <source>
        <dbReference type="Google" id="ProtNLM"/>
    </source>
</evidence>
<feature type="transmembrane region" description="Helical" evidence="1">
    <location>
        <begin position="48"/>
        <end position="72"/>
    </location>
</feature>
<accession>A0AAV3T489</accession>
<protein>
    <recommendedName>
        <fullName evidence="4">Copper ABC transporter permease</fullName>
    </recommendedName>
</protein>
<dbReference type="PANTHER" id="PTHR43471">
    <property type="entry name" value="ABC TRANSPORTER PERMEASE"/>
    <property type="match status" value="1"/>
</dbReference>
<keyword evidence="1" id="KW-0812">Transmembrane</keyword>
<feature type="transmembrane region" description="Helical" evidence="1">
    <location>
        <begin position="242"/>
        <end position="265"/>
    </location>
</feature>
<dbReference type="EMBL" id="BAAADV010000001">
    <property type="protein sequence ID" value="GAA0662152.1"/>
    <property type="molecule type" value="Genomic_DNA"/>
</dbReference>
<evidence type="ECO:0000313" key="2">
    <source>
        <dbReference type="EMBL" id="GAA0662152.1"/>
    </source>
</evidence>
<dbReference type="GO" id="GO:0005886">
    <property type="term" value="C:plasma membrane"/>
    <property type="evidence" value="ECO:0007669"/>
    <property type="project" value="UniProtKB-SubCell"/>
</dbReference>
<dbReference type="Proteomes" id="UP001500420">
    <property type="component" value="Unassembled WGS sequence"/>
</dbReference>
<comment type="caution">
    <text evidence="2">The sequence shown here is derived from an EMBL/GenBank/DDBJ whole genome shotgun (WGS) entry which is preliminary data.</text>
</comment>
<dbReference type="Pfam" id="PF12679">
    <property type="entry name" value="ABC2_membrane_2"/>
    <property type="match status" value="1"/>
</dbReference>
<gene>
    <name evidence="2" type="ORF">GCM10009020_03200</name>
</gene>
<evidence type="ECO:0000313" key="3">
    <source>
        <dbReference type="Proteomes" id="UP001500420"/>
    </source>
</evidence>
<evidence type="ECO:0000256" key="1">
    <source>
        <dbReference type="SAM" id="Phobius"/>
    </source>
</evidence>
<keyword evidence="1" id="KW-0472">Membrane</keyword>
<name>A0AAV3T489_9EURY</name>
<proteinExistence type="predicted"/>
<dbReference type="AlphaFoldDB" id="A0AAV3T489"/>
<dbReference type="GO" id="GO:0140359">
    <property type="term" value="F:ABC-type transporter activity"/>
    <property type="evidence" value="ECO:0007669"/>
    <property type="project" value="InterPro"/>
</dbReference>
<reference evidence="2 3" key="1">
    <citation type="journal article" date="2019" name="Int. J. Syst. Evol. Microbiol.">
        <title>The Global Catalogue of Microorganisms (GCM) 10K type strain sequencing project: providing services to taxonomists for standard genome sequencing and annotation.</title>
        <authorList>
            <consortium name="The Broad Institute Genomics Platform"/>
            <consortium name="The Broad Institute Genome Sequencing Center for Infectious Disease"/>
            <person name="Wu L."/>
            <person name="Ma J."/>
        </authorList>
    </citation>
    <scope>NUCLEOTIDE SEQUENCE [LARGE SCALE GENOMIC DNA]</scope>
    <source>
        <strain evidence="2 3">JCM 16328</strain>
    </source>
</reference>
<feature type="transmembrane region" description="Helical" evidence="1">
    <location>
        <begin position="97"/>
        <end position="126"/>
    </location>
</feature>
<feature type="transmembrane region" description="Helical" evidence="1">
    <location>
        <begin position="146"/>
        <end position="171"/>
    </location>
</feature>
<organism evidence="2 3">
    <name type="scientific">Natronoarchaeum mannanilyticum</name>
    <dbReference type="NCBI Taxonomy" id="926360"/>
    <lineage>
        <taxon>Archaea</taxon>
        <taxon>Methanobacteriati</taxon>
        <taxon>Methanobacteriota</taxon>
        <taxon>Stenosarchaea group</taxon>
        <taxon>Halobacteria</taxon>
        <taxon>Halobacteriales</taxon>
        <taxon>Natronoarchaeaceae</taxon>
    </lineage>
</organism>
<feature type="transmembrane region" description="Helical" evidence="1">
    <location>
        <begin position="24"/>
        <end position="42"/>
    </location>
</feature>
<sequence length="269" mass="27760">MGARADRTTAVFERELGTLARNRLYPLLAVGFAALIVAIALGSDVSGYVPLVATLLTPIELLVPVLVAAMGYRSILGDRERGELDVLRTYPATREEYVVGVFLGRLVAITATVVAPLLAVGVAVPVVGRAPTFLPQPSGLDSPVLYLRFVVLTGLFAAALLAVMTLLSALVADARRGLVLAVAVVVAATVGVDAVAVFGLATGVPLGWAALPALSPNGAYRGLVLALAVAPVSTPPARPAPAFLSALSLFCWTTIPLLVAALRVWPAPE</sequence>
<keyword evidence="1" id="KW-1133">Transmembrane helix</keyword>
<keyword evidence="3" id="KW-1185">Reference proteome</keyword>